<reference evidence="1 2" key="1">
    <citation type="journal article" date="2019" name="Nat. Ecol. Evol.">
        <title>Megaphylogeny resolves global patterns of mushroom evolution.</title>
        <authorList>
            <person name="Varga T."/>
            <person name="Krizsan K."/>
            <person name="Foldi C."/>
            <person name="Dima B."/>
            <person name="Sanchez-Garcia M."/>
            <person name="Sanchez-Ramirez S."/>
            <person name="Szollosi G.J."/>
            <person name="Szarkandi J.G."/>
            <person name="Papp V."/>
            <person name="Albert L."/>
            <person name="Andreopoulos W."/>
            <person name="Angelini C."/>
            <person name="Antonin V."/>
            <person name="Barry K.W."/>
            <person name="Bougher N.L."/>
            <person name="Buchanan P."/>
            <person name="Buyck B."/>
            <person name="Bense V."/>
            <person name="Catcheside P."/>
            <person name="Chovatia M."/>
            <person name="Cooper J."/>
            <person name="Damon W."/>
            <person name="Desjardin D."/>
            <person name="Finy P."/>
            <person name="Geml J."/>
            <person name="Haridas S."/>
            <person name="Hughes K."/>
            <person name="Justo A."/>
            <person name="Karasinski D."/>
            <person name="Kautmanova I."/>
            <person name="Kiss B."/>
            <person name="Kocsube S."/>
            <person name="Kotiranta H."/>
            <person name="LaButti K.M."/>
            <person name="Lechner B.E."/>
            <person name="Liimatainen K."/>
            <person name="Lipzen A."/>
            <person name="Lukacs Z."/>
            <person name="Mihaltcheva S."/>
            <person name="Morgado L.N."/>
            <person name="Niskanen T."/>
            <person name="Noordeloos M.E."/>
            <person name="Ohm R.A."/>
            <person name="Ortiz-Santana B."/>
            <person name="Ovrebo C."/>
            <person name="Racz N."/>
            <person name="Riley R."/>
            <person name="Savchenko A."/>
            <person name="Shiryaev A."/>
            <person name="Soop K."/>
            <person name="Spirin V."/>
            <person name="Szebenyi C."/>
            <person name="Tomsovsky M."/>
            <person name="Tulloss R.E."/>
            <person name="Uehling J."/>
            <person name="Grigoriev I.V."/>
            <person name="Vagvolgyi C."/>
            <person name="Papp T."/>
            <person name="Martin F.M."/>
            <person name="Miettinen O."/>
            <person name="Hibbett D.S."/>
            <person name="Nagy L.G."/>
        </authorList>
    </citation>
    <scope>NUCLEOTIDE SEQUENCE [LARGE SCALE GENOMIC DNA]</scope>
    <source>
        <strain evidence="1 2">FP101781</strain>
    </source>
</reference>
<evidence type="ECO:0000313" key="1">
    <source>
        <dbReference type="EMBL" id="TEB26403.1"/>
    </source>
</evidence>
<keyword evidence="2" id="KW-1185">Reference proteome</keyword>
<proteinExistence type="predicted"/>
<protein>
    <submittedName>
        <fullName evidence="1">Uncharacterized protein</fullName>
    </submittedName>
</protein>
<name>A0A4Y7SX21_COPMI</name>
<dbReference type="OrthoDB" id="3086761at2759"/>
<dbReference type="Proteomes" id="UP000298030">
    <property type="component" value="Unassembled WGS sequence"/>
</dbReference>
<gene>
    <name evidence="1" type="ORF">FA13DRAFT_1795592</name>
</gene>
<dbReference type="AlphaFoldDB" id="A0A4Y7SX21"/>
<evidence type="ECO:0000313" key="2">
    <source>
        <dbReference type="Proteomes" id="UP000298030"/>
    </source>
</evidence>
<accession>A0A4Y7SX21</accession>
<comment type="caution">
    <text evidence="1">The sequence shown here is derived from an EMBL/GenBank/DDBJ whole genome shotgun (WGS) entry which is preliminary data.</text>
</comment>
<organism evidence="1 2">
    <name type="scientific">Coprinellus micaceus</name>
    <name type="common">Glistening ink-cap mushroom</name>
    <name type="synonym">Coprinus micaceus</name>
    <dbReference type="NCBI Taxonomy" id="71717"/>
    <lineage>
        <taxon>Eukaryota</taxon>
        <taxon>Fungi</taxon>
        <taxon>Dikarya</taxon>
        <taxon>Basidiomycota</taxon>
        <taxon>Agaricomycotina</taxon>
        <taxon>Agaricomycetes</taxon>
        <taxon>Agaricomycetidae</taxon>
        <taxon>Agaricales</taxon>
        <taxon>Agaricineae</taxon>
        <taxon>Psathyrellaceae</taxon>
        <taxon>Coprinellus</taxon>
    </lineage>
</organism>
<dbReference type="EMBL" id="QPFP01000048">
    <property type="protein sequence ID" value="TEB26403.1"/>
    <property type="molecule type" value="Genomic_DNA"/>
</dbReference>
<sequence>MYPLLKRAPELSKEKWIGVLKLSRLWDMPEVAGIAIEKLSTFGLKPVEKITLGKKHGVPKWLKDGYTALVDDLSKASLSEMTGLGWETSFRILWARDEIARSQTTPNSGGYWIDSQDVLCGYCWGRSKRRVVVSADGFYCSSCDVYVSESNYGIQIPSFTSLSSTTPQITADARAKVVEDKVAEVFHEELSDAERRNS</sequence>